<feature type="region of interest" description="Disordered" evidence="5">
    <location>
        <begin position="227"/>
        <end position="264"/>
    </location>
</feature>
<evidence type="ECO:0000256" key="6">
    <source>
        <dbReference type="SAM" id="Phobius"/>
    </source>
</evidence>
<dbReference type="Proteomes" id="UP000649617">
    <property type="component" value="Unassembled WGS sequence"/>
</dbReference>
<evidence type="ECO:0000256" key="4">
    <source>
        <dbReference type="ARBA" id="ARBA00023136"/>
    </source>
</evidence>
<dbReference type="GO" id="GO:0016020">
    <property type="term" value="C:membrane"/>
    <property type="evidence" value="ECO:0007669"/>
    <property type="project" value="UniProtKB-SubCell"/>
</dbReference>
<dbReference type="Gene3D" id="1.20.1250.20">
    <property type="entry name" value="MFS general substrate transporter like domains"/>
    <property type="match status" value="1"/>
</dbReference>
<dbReference type="Pfam" id="PF07690">
    <property type="entry name" value="MFS_1"/>
    <property type="match status" value="1"/>
</dbReference>
<dbReference type="InterPro" id="IPR050382">
    <property type="entry name" value="MFS_Na/Anion_cotransporter"/>
</dbReference>
<keyword evidence="9" id="KW-1185">Reference proteome</keyword>
<comment type="subcellular location">
    <subcellularLocation>
        <location evidence="1">Membrane</location>
        <topology evidence="1">Multi-pass membrane protein</topology>
    </subcellularLocation>
</comment>
<keyword evidence="3 6" id="KW-1133">Transmembrane helix</keyword>
<evidence type="ECO:0000256" key="5">
    <source>
        <dbReference type="SAM" id="MobiDB-lite"/>
    </source>
</evidence>
<proteinExistence type="predicted"/>
<dbReference type="GO" id="GO:0022857">
    <property type="term" value="F:transmembrane transporter activity"/>
    <property type="evidence" value="ECO:0007669"/>
    <property type="project" value="InterPro"/>
</dbReference>
<evidence type="ECO:0000313" key="8">
    <source>
        <dbReference type="EMBL" id="CAE7282559.1"/>
    </source>
</evidence>
<feature type="region of interest" description="Disordered" evidence="5">
    <location>
        <begin position="393"/>
        <end position="417"/>
    </location>
</feature>
<dbReference type="PROSITE" id="PS51745">
    <property type="entry name" value="PB1"/>
    <property type="match status" value="1"/>
</dbReference>
<dbReference type="SUPFAM" id="SSF103473">
    <property type="entry name" value="MFS general substrate transporter"/>
    <property type="match status" value="1"/>
</dbReference>
<accession>A0A812NAE2</accession>
<evidence type="ECO:0000256" key="3">
    <source>
        <dbReference type="ARBA" id="ARBA00022989"/>
    </source>
</evidence>
<keyword evidence="2 6" id="KW-0812">Transmembrane</keyword>
<dbReference type="Gene3D" id="3.10.20.90">
    <property type="entry name" value="Phosphatidylinositol 3-kinase Catalytic Subunit, Chain A, domain 1"/>
    <property type="match status" value="1"/>
</dbReference>
<feature type="domain" description="PB1" evidence="7">
    <location>
        <begin position="145"/>
        <end position="226"/>
    </location>
</feature>
<dbReference type="InterPro" id="IPR000270">
    <property type="entry name" value="PB1_dom"/>
</dbReference>
<dbReference type="GO" id="GO:0006820">
    <property type="term" value="P:monoatomic anion transport"/>
    <property type="evidence" value="ECO:0007669"/>
    <property type="project" value="TreeGrafter"/>
</dbReference>
<dbReference type="SMART" id="SM00666">
    <property type="entry name" value="PB1"/>
    <property type="match status" value="1"/>
</dbReference>
<dbReference type="InterPro" id="IPR036259">
    <property type="entry name" value="MFS_trans_sf"/>
</dbReference>
<comment type="caution">
    <text evidence="8">The sequence shown here is derived from an EMBL/GenBank/DDBJ whole genome shotgun (WGS) entry which is preliminary data.</text>
</comment>
<evidence type="ECO:0000256" key="2">
    <source>
        <dbReference type="ARBA" id="ARBA00022692"/>
    </source>
</evidence>
<dbReference type="SUPFAM" id="SSF54277">
    <property type="entry name" value="CAD &amp; PB1 domains"/>
    <property type="match status" value="1"/>
</dbReference>
<name>A0A812NAE2_SYMPI</name>
<reference evidence="8" key="1">
    <citation type="submission" date="2021-02" db="EMBL/GenBank/DDBJ databases">
        <authorList>
            <person name="Dougan E. K."/>
            <person name="Rhodes N."/>
            <person name="Thang M."/>
            <person name="Chan C."/>
        </authorList>
    </citation>
    <scope>NUCLEOTIDE SEQUENCE</scope>
</reference>
<evidence type="ECO:0000256" key="1">
    <source>
        <dbReference type="ARBA" id="ARBA00004141"/>
    </source>
</evidence>
<sequence length="417" mass="44112">MGVVSYKTMGNALSPLLVFMAAELDISTAQKGNLLSAIAAGYFFTQVPGGVLADWLGAKNVMTMAMSLSALCCLLIPFCVDTLGLSGLWCVMATMGAVQGPLFPTSTVYLSKWMPKAVPGGSDEKAWGTSMLDIGISVGMAEEGKLTLKVSYGEEVRRLRDWPRDEEPTFQGLLDAARGLFDLAEAHTLSYQDGEGTSVTLTPENLSDALSLASEDGILRLSLLKEETQSQEPEQAPQLMAGEAQPQAQPQPQEPATQGLASEAAASAPSGWSCFKQQVVSDFQSNYQDMQEAFKGSREQHPALQVCGKVAGVTAGVCASARLIPLHGTRLAAHSVAAAAKMPVAEQTPLPVPEAPAAEAGNDVQHFKQQVIQDFQVGRQEIQTAFGYFTGNADASESSSSEPPRIGRDVIPAIAST</sequence>
<dbReference type="InterPro" id="IPR053793">
    <property type="entry name" value="PB1-like"/>
</dbReference>
<dbReference type="Pfam" id="PF00564">
    <property type="entry name" value="PB1"/>
    <property type="match status" value="1"/>
</dbReference>
<dbReference type="CDD" id="cd05992">
    <property type="entry name" value="PB1"/>
    <property type="match status" value="1"/>
</dbReference>
<dbReference type="OrthoDB" id="2985014at2759"/>
<evidence type="ECO:0000313" key="9">
    <source>
        <dbReference type="Proteomes" id="UP000649617"/>
    </source>
</evidence>
<evidence type="ECO:0000259" key="7">
    <source>
        <dbReference type="PROSITE" id="PS51745"/>
    </source>
</evidence>
<protein>
    <submittedName>
        <fullName evidence="8">Picot protein</fullName>
    </submittedName>
</protein>
<feature type="transmembrane region" description="Helical" evidence="6">
    <location>
        <begin position="68"/>
        <end position="89"/>
    </location>
</feature>
<dbReference type="EMBL" id="CAJNIZ010009491">
    <property type="protein sequence ID" value="CAE7282559.1"/>
    <property type="molecule type" value="Genomic_DNA"/>
</dbReference>
<dbReference type="AlphaFoldDB" id="A0A812NAE2"/>
<keyword evidence="4 6" id="KW-0472">Membrane</keyword>
<feature type="non-terminal residue" evidence="8">
    <location>
        <position position="1"/>
    </location>
</feature>
<dbReference type="PANTHER" id="PTHR11662:SF415">
    <property type="entry name" value="AT30085P-RELATED"/>
    <property type="match status" value="1"/>
</dbReference>
<dbReference type="PANTHER" id="PTHR11662">
    <property type="entry name" value="SOLUTE CARRIER FAMILY 17"/>
    <property type="match status" value="1"/>
</dbReference>
<organism evidence="8 9">
    <name type="scientific">Symbiodinium pilosum</name>
    <name type="common">Dinoflagellate</name>
    <dbReference type="NCBI Taxonomy" id="2952"/>
    <lineage>
        <taxon>Eukaryota</taxon>
        <taxon>Sar</taxon>
        <taxon>Alveolata</taxon>
        <taxon>Dinophyceae</taxon>
        <taxon>Suessiales</taxon>
        <taxon>Symbiodiniaceae</taxon>
        <taxon>Symbiodinium</taxon>
    </lineage>
</organism>
<gene>
    <name evidence="8" type="primary">Picot</name>
    <name evidence="8" type="ORF">SPIL2461_LOCUS6338</name>
</gene>
<feature type="compositionally biased region" description="Low complexity" evidence="5">
    <location>
        <begin position="241"/>
        <end position="259"/>
    </location>
</feature>
<dbReference type="InterPro" id="IPR011701">
    <property type="entry name" value="MFS"/>
</dbReference>